<dbReference type="OrthoDB" id="2004788at2"/>
<gene>
    <name evidence="1" type="ORF">D4739_12440</name>
</gene>
<evidence type="ECO:0000313" key="1">
    <source>
        <dbReference type="EMBL" id="RJS46943.1"/>
    </source>
</evidence>
<name>A0A3A5H8J7_9ACTN</name>
<organism evidence="1 2">
    <name type="scientific">Nocardioides cavernaquae</name>
    <dbReference type="NCBI Taxonomy" id="2321396"/>
    <lineage>
        <taxon>Bacteria</taxon>
        <taxon>Bacillati</taxon>
        <taxon>Actinomycetota</taxon>
        <taxon>Actinomycetes</taxon>
        <taxon>Propionibacteriales</taxon>
        <taxon>Nocardioidaceae</taxon>
        <taxon>Nocardioides</taxon>
    </lineage>
</organism>
<protein>
    <submittedName>
        <fullName evidence="1">Uncharacterized protein</fullName>
    </submittedName>
</protein>
<evidence type="ECO:0000313" key="2">
    <source>
        <dbReference type="Proteomes" id="UP000276542"/>
    </source>
</evidence>
<proteinExistence type="predicted"/>
<keyword evidence="2" id="KW-1185">Reference proteome</keyword>
<comment type="caution">
    <text evidence="1">The sequence shown here is derived from an EMBL/GenBank/DDBJ whole genome shotgun (WGS) entry which is preliminary data.</text>
</comment>
<sequence>MTLSPIVPVWLVRTEVDYVQDAAEELQGSAVYVDQSADLSSASAIEGVASQQDVAVVALPEDATQTFSASGLAAQLLRATDDYETVIVVIDGPRDSYGTAGDDATALLTALNSAGESEGGAAVLQTLESDSWRTSTSGGSGSGGDDGGSGFGTVVGVGGGLVGLAVVAAAGALVVRRLRQGGTATTARDVPEELRHVLARLDSLQTLHGSEFDPAAAQRLTSIRANVRELFRRIRRTGTEQQVRIASIEYIDVLTKLERALGPDYYLDLIRSPRLWENAAARRAEVEEAVAATDDQLVTNIRQVNASQDLEFKVALESLVGSMNATVKDIYSDPTDPQGDKPS</sequence>
<dbReference type="Proteomes" id="UP000276542">
    <property type="component" value="Unassembled WGS sequence"/>
</dbReference>
<dbReference type="AlphaFoldDB" id="A0A3A5H8J7"/>
<reference evidence="2" key="1">
    <citation type="submission" date="2018-09" db="EMBL/GenBank/DDBJ databases">
        <authorList>
            <person name="Zhu H."/>
        </authorList>
    </citation>
    <scope>NUCLEOTIDE SEQUENCE [LARGE SCALE GENOMIC DNA]</scope>
    <source>
        <strain evidence="2">K1W22B-1</strain>
    </source>
</reference>
<dbReference type="RefSeq" id="WP_120060913.1">
    <property type="nucleotide sequence ID" value="NZ_QYRP01000002.1"/>
</dbReference>
<accession>A0A3A5H8J7</accession>
<dbReference type="EMBL" id="QYRP01000002">
    <property type="protein sequence ID" value="RJS46943.1"/>
    <property type="molecule type" value="Genomic_DNA"/>
</dbReference>